<evidence type="ECO:0000313" key="4">
    <source>
        <dbReference type="Proteomes" id="UP000681425"/>
    </source>
</evidence>
<dbReference type="Proteomes" id="UP000681425">
    <property type="component" value="Chromosome"/>
</dbReference>
<gene>
    <name evidence="3" type="ORF">KFK14_09085</name>
</gene>
<reference evidence="3" key="1">
    <citation type="submission" date="2021-04" db="EMBL/GenBank/DDBJ databases">
        <title>Isolation of p-tert-butylphenol degrading bacteria Sphingobium phenoxybenzoativorans Tas13 from active sludge.</title>
        <authorList>
            <person name="Li Y."/>
        </authorList>
    </citation>
    <scope>NUCLEOTIDE SEQUENCE</scope>
    <source>
        <strain evidence="3">Tas13</strain>
    </source>
</reference>
<name>A0A975Q3H3_9SPHN</name>
<feature type="domain" description="Fe/B12 periplasmic-binding" evidence="2">
    <location>
        <begin position="29"/>
        <end position="271"/>
    </location>
</feature>
<feature type="signal peptide" evidence="1">
    <location>
        <begin position="1"/>
        <end position="23"/>
    </location>
</feature>
<protein>
    <submittedName>
        <fullName evidence="3">ABC transporter substrate-binding protein</fullName>
    </submittedName>
</protein>
<dbReference type="PROSITE" id="PS50983">
    <property type="entry name" value="FE_B12_PBP"/>
    <property type="match status" value="1"/>
</dbReference>
<keyword evidence="4" id="KW-1185">Reference proteome</keyword>
<dbReference type="Pfam" id="PF01497">
    <property type="entry name" value="Peripla_BP_2"/>
    <property type="match status" value="1"/>
</dbReference>
<dbReference type="RefSeq" id="WP_212610655.1">
    <property type="nucleotide sequence ID" value="NZ_CP073910.1"/>
</dbReference>
<sequence length="271" mass="29601">MGAILRLCLLSVLFASLSGAANAESRPRRILSLNMCADQLLIALADPSQILALTQFARDRDMSAEAERADHFAMSRGASEDVLALEPDLIISSPFHAIGPQVKKRNYRTINLNPAENYPAIVTQIRQVAAAVGHPERGEAMIGRMDAELKGLRRIKGAPIAAYYQRRGYLTGTGTLIDDLMQRVGLRNLATAMGRPVLSRMSVEEMVAARPDYLIVETNSDRIADQGTEMLHHPALAGIPRLRLPQAWTVCGGPAYVLAAKSLSEQLRAHR</sequence>
<evidence type="ECO:0000256" key="1">
    <source>
        <dbReference type="SAM" id="SignalP"/>
    </source>
</evidence>
<evidence type="ECO:0000313" key="3">
    <source>
        <dbReference type="EMBL" id="QUT07527.1"/>
    </source>
</evidence>
<evidence type="ECO:0000259" key="2">
    <source>
        <dbReference type="PROSITE" id="PS50983"/>
    </source>
</evidence>
<dbReference type="PANTHER" id="PTHR30535">
    <property type="entry name" value="VITAMIN B12-BINDING PROTEIN"/>
    <property type="match status" value="1"/>
</dbReference>
<dbReference type="Gene3D" id="3.40.50.1980">
    <property type="entry name" value="Nitrogenase molybdenum iron protein domain"/>
    <property type="match status" value="2"/>
</dbReference>
<dbReference type="SUPFAM" id="SSF53807">
    <property type="entry name" value="Helical backbone' metal receptor"/>
    <property type="match status" value="1"/>
</dbReference>
<proteinExistence type="predicted"/>
<dbReference type="InterPro" id="IPR002491">
    <property type="entry name" value="ABC_transptr_periplasmic_BD"/>
</dbReference>
<dbReference type="PANTHER" id="PTHR30535:SF34">
    <property type="entry name" value="MOLYBDATE-BINDING PROTEIN MOLA"/>
    <property type="match status" value="1"/>
</dbReference>
<dbReference type="AlphaFoldDB" id="A0A975Q3H3"/>
<dbReference type="InterPro" id="IPR050902">
    <property type="entry name" value="ABC_Transporter_SBP"/>
</dbReference>
<organism evidence="3 4">
    <name type="scientific">Sphingobium phenoxybenzoativorans</name>
    <dbReference type="NCBI Taxonomy" id="1592790"/>
    <lineage>
        <taxon>Bacteria</taxon>
        <taxon>Pseudomonadati</taxon>
        <taxon>Pseudomonadota</taxon>
        <taxon>Alphaproteobacteria</taxon>
        <taxon>Sphingomonadales</taxon>
        <taxon>Sphingomonadaceae</taxon>
        <taxon>Sphingobium</taxon>
    </lineage>
</organism>
<feature type="chain" id="PRO_5037194924" evidence="1">
    <location>
        <begin position="24"/>
        <end position="271"/>
    </location>
</feature>
<accession>A0A975Q3H3</accession>
<keyword evidence="1" id="KW-0732">Signal</keyword>
<dbReference type="EMBL" id="CP073910">
    <property type="protein sequence ID" value="QUT07527.1"/>
    <property type="molecule type" value="Genomic_DNA"/>
</dbReference>
<dbReference type="KEGG" id="spph:KFK14_09085"/>